<comment type="caution">
    <text evidence="1">The sequence shown here is derived from an EMBL/GenBank/DDBJ whole genome shotgun (WGS) entry which is preliminary data.</text>
</comment>
<reference evidence="1 2" key="1">
    <citation type="journal article" date="2016" name="Nat. Commun.">
        <title>Thousands of microbial genomes shed light on interconnected biogeochemical processes in an aquifer system.</title>
        <authorList>
            <person name="Anantharaman K."/>
            <person name="Brown C.T."/>
            <person name="Hug L.A."/>
            <person name="Sharon I."/>
            <person name="Castelle C.J."/>
            <person name="Probst A.J."/>
            <person name="Thomas B.C."/>
            <person name="Singh A."/>
            <person name="Wilkins M.J."/>
            <person name="Karaoz U."/>
            <person name="Brodie E.L."/>
            <person name="Williams K.H."/>
            <person name="Hubbard S.S."/>
            <person name="Banfield J.F."/>
        </authorList>
    </citation>
    <scope>NUCLEOTIDE SEQUENCE [LARGE SCALE GENOMIC DNA]</scope>
</reference>
<dbReference type="InterPro" id="IPR016181">
    <property type="entry name" value="Acyl_CoA_acyltransferase"/>
</dbReference>
<protein>
    <recommendedName>
        <fullName evidence="3">Phosphatidylglycerol lysyltransferase C-terminal domain-containing protein</fullName>
    </recommendedName>
</protein>
<gene>
    <name evidence="1" type="ORF">A2649_00895</name>
</gene>
<organism evidence="1 2">
    <name type="scientific">Candidatus Yanofskybacteria bacterium RIFCSPHIGHO2_01_FULL_41_26</name>
    <dbReference type="NCBI Taxonomy" id="1802661"/>
    <lineage>
        <taxon>Bacteria</taxon>
        <taxon>Candidatus Yanofskyibacteriota</taxon>
    </lineage>
</organism>
<dbReference type="EMBL" id="MGJB01000006">
    <property type="protein sequence ID" value="OGM98907.1"/>
    <property type="molecule type" value="Genomic_DNA"/>
</dbReference>
<dbReference type="STRING" id="1802661.A2649_00895"/>
<evidence type="ECO:0000313" key="1">
    <source>
        <dbReference type="EMBL" id="OGM98907.1"/>
    </source>
</evidence>
<dbReference type="Gene3D" id="3.40.630.30">
    <property type="match status" value="1"/>
</dbReference>
<dbReference type="Proteomes" id="UP000176893">
    <property type="component" value="Unassembled WGS sequence"/>
</dbReference>
<evidence type="ECO:0008006" key="3">
    <source>
        <dbReference type="Google" id="ProtNLM"/>
    </source>
</evidence>
<dbReference type="SUPFAM" id="SSF55729">
    <property type="entry name" value="Acyl-CoA N-acyltransferases (Nat)"/>
    <property type="match status" value="1"/>
</dbReference>
<accession>A0A1F8EE70</accession>
<dbReference type="AlphaFoldDB" id="A0A1F8EE70"/>
<proteinExistence type="predicted"/>
<name>A0A1F8EE70_9BACT</name>
<evidence type="ECO:0000313" key="2">
    <source>
        <dbReference type="Proteomes" id="UP000176893"/>
    </source>
</evidence>
<sequence length="302" mass="35034">MKLYENIEDERDRIQACINKFGHTSDHNLDWWACSAIDPDSLPVFVEWSDGIGLLAHHSKKEWRIWSDPVSPEKDMAETIGEFALEIFKDKNIEALWCDDISDKIYPELKKNQNLKLNDVYYSLQWPVLNMLKYDPNLPGSHFKDIRNARNKFYREHKVEVVKTDEVDKKLLHAIVDEWKNVALQKQKEDVYDLKYHKAIDNNFRGFLTARVLVAGGVPVGFNAGYEVVNSSGRFAGVIGINNYSINDLGLILWLEDLEWIKNAGYKELDMQGDEDGGLKFKMQFNPVIERKTDTFCIKNNK</sequence>